<dbReference type="AlphaFoldDB" id="A0A9W8ATR8"/>
<dbReference type="InterPro" id="IPR021475">
    <property type="entry name" value="Pants/Emi1-like"/>
</dbReference>
<evidence type="ECO:0008006" key="3">
    <source>
        <dbReference type="Google" id="ProtNLM"/>
    </source>
</evidence>
<dbReference type="PANTHER" id="PTHR28052">
    <property type="entry name" value="UPF0545 PROTEIN C22ORF39"/>
    <property type="match status" value="1"/>
</dbReference>
<dbReference type="Proteomes" id="UP001150925">
    <property type="component" value="Unassembled WGS sequence"/>
</dbReference>
<name>A0A9W8ATR8_9FUNG</name>
<reference evidence="1" key="1">
    <citation type="submission" date="2022-07" db="EMBL/GenBank/DDBJ databases">
        <title>Phylogenomic reconstructions and comparative analyses of Kickxellomycotina fungi.</title>
        <authorList>
            <person name="Reynolds N.K."/>
            <person name="Stajich J.E."/>
            <person name="Barry K."/>
            <person name="Grigoriev I.V."/>
            <person name="Crous P."/>
            <person name="Smith M.E."/>
        </authorList>
    </citation>
    <scope>NUCLEOTIDE SEQUENCE</scope>
    <source>
        <strain evidence="1">RSA 1196</strain>
    </source>
</reference>
<proteinExistence type="predicted"/>
<dbReference type="PANTHER" id="PTHR28052:SF1">
    <property type="entry name" value="UPF0545 PROTEIN C22ORF39"/>
    <property type="match status" value="1"/>
</dbReference>
<dbReference type="EMBL" id="JANBPY010000523">
    <property type="protein sequence ID" value="KAJ1966300.1"/>
    <property type="molecule type" value="Genomic_DNA"/>
</dbReference>
<protein>
    <recommendedName>
        <fullName evidence="3">Early meiotic induction protein 1</fullName>
    </recommendedName>
</protein>
<accession>A0A9W8ATR8</accession>
<comment type="caution">
    <text evidence="1">The sequence shown here is derived from an EMBL/GenBank/DDBJ whole genome shotgun (WGS) entry which is preliminary data.</text>
</comment>
<evidence type="ECO:0000313" key="2">
    <source>
        <dbReference type="Proteomes" id="UP001150925"/>
    </source>
</evidence>
<gene>
    <name evidence="1" type="ORF">IWQ62_002458</name>
</gene>
<organism evidence="1 2">
    <name type="scientific">Dispira parvispora</name>
    <dbReference type="NCBI Taxonomy" id="1520584"/>
    <lineage>
        <taxon>Eukaryota</taxon>
        <taxon>Fungi</taxon>
        <taxon>Fungi incertae sedis</taxon>
        <taxon>Zoopagomycota</taxon>
        <taxon>Kickxellomycotina</taxon>
        <taxon>Dimargaritomycetes</taxon>
        <taxon>Dimargaritales</taxon>
        <taxon>Dimargaritaceae</taxon>
        <taxon>Dispira</taxon>
    </lineage>
</organism>
<evidence type="ECO:0000313" key="1">
    <source>
        <dbReference type="EMBL" id="KAJ1966300.1"/>
    </source>
</evidence>
<dbReference type="Pfam" id="PF11326">
    <property type="entry name" value="PANTS-like"/>
    <property type="match status" value="1"/>
</dbReference>
<keyword evidence="2" id="KW-1185">Reference proteome</keyword>
<sequence>MDPSSPPVERPLECSVRHALDEWFYCSSLGHQAIHYYRYGRKKDCSEKRANFMLCLKVNLKSEEEKQRLLKEHEQAKEKAISEKPNSQDVWTMRRRLAPFRGDLK</sequence>
<dbReference type="OrthoDB" id="2017405at2759"/>